<dbReference type="Pfam" id="PF03537">
    <property type="entry name" value="Glyco_hydro_114"/>
    <property type="match status" value="1"/>
</dbReference>
<feature type="signal peptide" evidence="2">
    <location>
        <begin position="1"/>
        <end position="31"/>
    </location>
</feature>
<evidence type="ECO:0000256" key="1">
    <source>
        <dbReference type="SAM" id="MobiDB-lite"/>
    </source>
</evidence>
<organism evidence="4 5">
    <name type="scientific">Kitasatospora atroaurantiaca</name>
    <dbReference type="NCBI Taxonomy" id="285545"/>
    <lineage>
        <taxon>Bacteria</taxon>
        <taxon>Bacillati</taxon>
        <taxon>Actinomycetota</taxon>
        <taxon>Actinomycetes</taxon>
        <taxon>Kitasatosporales</taxon>
        <taxon>Streptomycetaceae</taxon>
        <taxon>Kitasatospora</taxon>
    </lineage>
</organism>
<keyword evidence="5" id="KW-1185">Reference proteome</keyword>
<protein>
    <recommendedName>
        <fullName evidence="3">Glycoside-hydrolase family GH114 TIM-barrel domain-containing protein</fullName>
    </recommendedName>
</protein>
<dbReference type="InterPro" id="IPR017853">
    <property type="entry name" value="GH"/>
</dbReference>
<sequence>MADRIRPALHRVLTVVTMCGVLAAAASGCSASDGEDTAAPARSSAAPSTAAAPRANAGGAVVLPEPGISFDYQIGGAYPPPPGVRAVSRDRAAKPTPGLYNICYVNAFQAQPDATDWWQAHHPDLLLRSGGAMVVDRDWQEALLDISTAAKREQLAGIVGEWIDGCAAAGFQAVEADNLDSHERSEGLLTADHDLAFGKLLVDRAHAGGLAIGQKNAAGLARQGRSLGFDFAVAEECGQYDECGAYADAYDDRVFVIEYKAEGLAAACKSWGKRLSVVLRDRNVVPAGDGAYRRRTC</sequence>
<name>A0A561EJ50_9ACTN</name>
<dbReference type="InterPro" id="IPR004352">
    <property type="entry name" value="GH114_TIM-barrel"/>
</dbReference>
<comment type="caution">
    <text evidence="4">The sequence shown here is derived from an EMBL/GenBank/DDBJ whole genome shotgun (WGS) entry which is preliminary data.</text>
</comment>
<dbReference type="PANTHER" id="PTHR35273:SF2">
    <property type="entry name" value="ALPHA-GALACTOSIDASE"/>
    <property type="match status" value="1"/>
</dbReference>
<dbReference type="SUPFAM" id="SSF51445">
    <property type="entry name" value="(Trans)glycosidases"/>
    <property type="match status" value="1"/>
</dbReference>
<evidence type="ECO:0000259" key="3">
    <source>
        <dbReference type="Pfam" id="PF03537"/>
    </source>
</evidence>
<evidence type="ECO:0000256" key="2">
    <source>
        <dbReference type="SAM" id="SignalP"/>
    </source>
</evidence>
<dbReference type="PROSITE" id="PS51257">
    <property type="entry name" value="PROKAR_LIPOPROTEIN"/>
    <property type="match status" value="1"/>
</dbReference>
<feature type="domain" description="Glycoside-hydrolase family GH114 TIM-barrel" evidence="3">
    <location>
        <begin position="69"/>
        <end position="285"/>
    </location>
</feature>
<dbReference type="RefSeq" id="WP_145787247.1">
    <property type="nucleotide sequence ID" value="NZ_BAAABR010000004.1"/>
</dbReference>
<feature type="region of interest" description="Disordered" evidence="1">
    <location>
        <begin position="32"/>
        <end position="51"/>
    </location>
</feature>
<dbReference type="OrthoDB" id="319933at2"/>
<dbReference type="Proteomes" id="UP000318416">
    <property type="component" value="Unassembled WGS sequence"/>
</dbReference>
<proteinExistence type="predicted"/>
<dbReference type="AlphaFoldDB" id="A0A561EJ50"/>
<dbReference type="InterPro" id="IPR013785">
    <property type="entry name" value="Aldolase_TIM"/>
</dbReference>
<evidence type="ECO:0000313" key="4">
    <source>
        <dbReference type="EMBL" id="TWE15636.1"/>
    </source>
</evidence>
<accession>A0A561EJ50</accession>
<gene>
    <name evidence="4" type="ORF">FB465_0555</name>
</gene>
<dbReference type="EMBL" id="VIVR01000001">
    <property type="protein sequence ID" value="TWE15636.1"/>
    <property type="molecule type" value="Genomic_DNA"/>
</dbReference>
<dbReference type="Gene3D" id="3.20.20.70">
    <property type="entry name" value="Aldolase class I"/>
    <property type="match status" value="1"/>
</dbReference>
<feature type="chain" id="PRO_5022026985" description="Glycoside-hydrolase family GH114 TIM-barrel domain-containing protein" evidence="2">
    <location>
        <begin position="32"/>
        <end position="297"/>
    </location>
</feature>
<dbReference type="PANTHER" id="PTHR35273">
    <property type="entry name" value="ALPHA-1,4 POLYGALACTOSAMINIDASE, PUTATIVE (AFU_ORTHOLOGUE AFUA_3G07890)-RELATED"/>
    <property type="match status" value="1"/>
</dbReference>
<evidence type="ECO:0000313" key="5">
    <source>
        <dbReference type="Proteomes" id="UP000318416"/>
    </source>
</evidence>
<reference evidence="4 5" key="1">
    <citation type="submission" date="2019-06" db="EMBL/GenBank/DDBJ databases">
        <title>Sequencing the genomes of 1000 actinobacteria strains.</title>
        <authorList>
            <person name="Klenk H.-P."/>
        </authorList>
    </citation>
    <scope>NUCLEOTIDE SEQUENCE [LARGE SCALE GENOMIC DNA]</scope>
    <source>
        <strain evidence="4 5">DSM 41649</strain>
    </source>
</reference>
<keyword evidence="2" id="KW-0732">Signal</keyword>